<comment type="caution">
    <text evidence="1">The sequence shown here is derived from an EMBL/GenBank/DDBJ whole genome shotgun (WGS) entry which is preliminary data.</text>
</comment>
<organism evidence="1 2">
    <name type="scientific">Enterococcus silesiacus</name>
    <dbReference type="NCBI Taxonomy" id="332949"/>
    <lineage>
        <taxon>Bacteria</taxon>
        <taxon>Bacillati</taxon>
        <taxon>Bacillota</taxon>
        <taxon>Bacilli</taxon>
        <taxon>Lactobacillales</taxon>
        <taxon>Enterococcaceae</taxon>
        <taxon>Enterococcus</taxon>
    </lineage>
</organism>
<reference evidence="1 2" key="1">
    <citation type="submission" date="2014-12" db="EMBL/GenBank/DDBJ databases">
        <title>Draft genome sequences of 29 type strains of Enterococci.</title>
        <authorList>
            <person name="Zhong Z."/>
            <person name="Sun Z."/>
            <person name="Liu W."/>
            <person name="Zhang W."/>
            <person name="Zhang H."/>
        </authorList>
    </citation>
    <scope>NUCLEOTIDE SEQUENCE [LARGE SCALE GENOMIC DNA]</scope>
    <source>
        <strain evidence="1 2">DSM 22801</strain>
    </source>
</reference>
<protein>
    <submittedName>
        <fullName evidence="1">Uncharacterized protein</fullName>
    </submittedName>
</protein>
<dbReference type="EMBL" id="JXLC01000002">
    <property type="protein sequence ID" value="OJG93224.1"/>
    <property type="molecule type" value="Genomic_DNA"/>
</dbReference>
<dbReference type="Proteomes" id="UP000183039">
    <property type="component" value="Unassembled WGS sequence"/>
</dbReference>
<proteinExistence type="predicted"/>
<evidence type="ECO:0000313" key="1">
    <source>
        <dbReference type="EMBL" id="OJG93224.1"/>
    </source>
</evidence>
<name>A0AA91JQS0_9ENTE</name>
<accession>A0AA91JQS0</accession>
<sequence length="55" mass="6826">MFSFFYKYVKLKEKQWFLSCYKEYKAGLFELKFIPSFIEIKEKREKHTIACFSLL</sequence>
<evidence type="ECO:0000313" key="2">
    <source>
        <dbReference type="Proteomes" id="UP000183039"/>
    </source>
</evidence>
<dbReference type="AlphaFoldDB" id="A0AA91JQS0"/>
<gene>
    <name evidence="1" type="ORF">RV15_GL001256</name>
</gene>